<evidence type="ECO:0000256" key="1">
    <source>
        <dbReference type="SAM" id="Phobius"/>
    </source>
</evidence>
<feature type="transmembrane region" description="Helical" evidence="1">
    <location>
        <begin position="63"/>
        <end position="82"/>
    </location>
</feature>
<keyword evidence="1" id="KW-0812">Transmembrane</keyword>
<keyword evidence="3" id="KW-1185">Reference proteome</keyword>
<dbReference type="Proteomes" id="UP000552883">
    <property type="component" value="Unassembled WGS sequence"/>
</dbReference>
<sequence length="111" mass="11682">MPETSRSSAAPVPRALRTLPRTRLGWWGLGLLGGGAALQLVQSFLRWATGAWGWDAAVRVPDLVFIIVMSAGVLVSVLAVLLRRDYSIMMIALAGVTLISLAGVAVRGIAG</sequence>
<keyword evidence="1" id="KW-0472">Membrane</keyword>
<evidence type="ECO:0000313" key="2">
    <source>
        <dbReference type="EMBL" id="MBB5618628.1"/>
    </source>
</evidence>
<keyword evidence="1" id="KW-1133">Transmembrane helix</keyword>
<feature type="transmembrane region" description="Helical" evidence="1">
    <location>
        <begin position="24"/>
        <end position="43"/>
    </location>
</feature>
<proteinExistence type="predicted"/>
<gene>
    <name evidence="2" type="ORF">BJ959_002124</name>
</gene>
<reference evidence="2 3" key="1">
    <citation type="submission" date="2020-08" db="EMBL/GenBank/DDBJ databases">
        <title>Sequencing the genomes of 1000 actinobacteria strains.</title>
        <authorList>
            <person name="Klenk H.-P."/>
        </authorList>
    </citation>
    <scope>NUCLEOTIDE SEQUENCE [LARGE SCALE GENOMIC DNA]</scope>
    <source>
        <strain evidence="2 3">DSM 23889</strain>
    </source>
</reference>
<dbReference type="AlphaFoldDB" id="A0A840XPZ8"/>
<accession>A0A840XPZ8</accession>
<protein>
    <submittedName>
        <fullName evidence="2">Uncharacterized protein</fullName>
    </submittedName>
</protein>
<organism evidence="2 3">
    <name type="scientific">Microcella frigidaquae</name>
    <dbReference type="NCBI Taxonomy" id="424758"/>
    <lineage>
        <taxon>Bacteria</taxon>
        <taxon>Bacillati</taxon>
        <taxon>Actinomycetota</taxon>
        <taxon>Actinomycetes</taxon>
        <taxon>Micrococcales</taxon>
        <taxon>Microbacteriaceae</taxon>
        <taxon>Microcella</taxon>
    </lineage>
</organism>
<evidence type="ECO:0000313" key="3">
    <source>
        <dbReference type="Proteomes" id="UP000552883"/>
    </source>
</evidence>
<comment type="caution">
    <text evidence="2">The sequence shown here is derived from an EMBL/GenBank/DDBJ whole genome shotgun (WGS) entry which is preliminary data.</text>
</comment>
<feature type="transmembrane region" description="Helical" evidence="1">
    <location>
        <begin position="89"/>
        <end position="110"/>
    </location>
</feature>
<name>A0A840XPZ8_9MICO</name>
<dbReference type="EMBL" id="JACHBS010000001">
    <property type="protein sequence ID" value="MBB5618628.1"/>
    <property type="molecule type" value="Genomic_DNA"/>
</dbReference>
<dbReference type="RefSeq" id="WP_153981835.1">
    <property type="nucleotide sequence ID" value="NZ_BAAANZ010000003.1"/>
</dbReference>